<accession>A0AAX4MYG1</accession>
<keyword evidence="2" id="KW-1185">Reference proteome</keyword>
<proteinExistence type="predicted"/>
<name>A0AAX4MYG1_9CAUD</name>
<gene>
    <name evidence="1" type="ORF">NoPa_00111</name>
</gene>
<dbReference type="Proteomes" id="UP001480661">
    <property type="component" value="Segment"/>
</dbReference>
<organism evidence="1 2">
    <name type="scientific">Pseudomonas phage vB_PpuM-NoPa</name>
    <dbReference type="NCBI Taxonomy" id="3132619"/>
    <lineage>
        <taxon>Viruses</taxon>
        <taxon>Duplodnaviria</taxon>
        <taxon>Heunggongvirae</taxon>
        <taxon>Uroviricota</taxon>
        <taxon>Caudoviricetes</taxon>
        <taxon>Vandenendeviridae</taxon>
        <taxon>Gorskivirinae</taxon>
        <taxon>Tartuvirus</taxon>
        <taxon>Tartuvirus nopa</taxon>
    </lineage>
</organism>
<sequence>MRATFNISPRIQINSIRTRALLGILAILCFTWGCCLGQLASPIYCIPARGELVLLRLALRRGEVAGLSLVIFPP</sequence>
<evidence type="ECO:0000313" key="1">
    <source>
        <dbReference type="EMBL" id="WYV99450.1"/>
    </source>
</evidence>
<dbReference type="EMBL" id="PP496415">
    <property type="protein sequence ID" value="WYV99450.1"/>
    <property type="molecule type" value="Genomic_DNA"/>
</dbReference>
<evidence type="ECO:0000313" key="2">
    <source>
        <dbReference type="Proteomes" id="UP001480661"/>
    </source>
</evidence>
<protein>
    <submittedName>
        <fullName evidence="1">Uncharacterized protein</fullName>
    </submittedName>
</protein>
<reference evidence="1 2" key="1">
    <citation type="submission" date="2024-03" db="EMBL/GenBank/DDBJ databases">
        <title>Isolation and characterization of a phage collection against Pseudomonas putida.</title>
        <authorList>
            <person name="Brauer A."/>
            <person name="Rosendahl S."/>
            <person name="Kangsep A."/>
            <person name="Rikberg R."/>
            <person name="Lewanczyk A.C."/>
            <person name="Horak R."/>
            <person name="Tamman H."/>
        </authorList>
    </citation>
    <scope>NUCLEOTIDE SEQUENCE [LARGE SCALE GENOMIC DNA]</scope>
</reference>